<evidence type="ECO:0000313" key="2">
    <source>
        <dbReference type="EMBL" id="MTR80527.1"/>
    </source>
</evidence>
<comment type="caution">
    <text evidence="2">The sequence shown here is derived from an EMBL/GenBank/DDBJ whole genome shotgun (WGS) entry which is preliminary data.</text>
</comment>
<accession>A0A844KJ31</accession>
<feature type="transmembrane region" description="Helical" evidence="1">
    <location>
        <begin position="42"/>
        <end position="63"/>
    </location>
</feature>
<gene>
    <name evidence="2" type="ORF">GMD30_02150</name>
</gene>
<dbReference type="Pfam" id="PF14015">
    <property type="entry name" value="DUF4231"/>
    <property type="match status" value="1"/>
</dbReference>
<reference evidence="2 3" key="1">
    <citation type="journal article" date="2019" name="Nat. Med.">
        <title>A library of human gut bacterial isolates paired with longitudinal multiomics data enables mechanistic microbiome research.</title>
        <authorList>
            <person name="Poyet M."/>
            <person name="Groussin M."/>
            <person name="Gibbons S.M."/>
            <person name="Avila-Pacheco J."/>
            <person name="Jiang X."/>
            <person name="Kearney S.M."/>
            <person name="Perrotta A.R."/>
            <person name="Berdy B."/>
            <person name="Zhao S."/>
            <person name="Lieberman T.D."/>
            <person name="Swanson P.K."/>
            <person name="Smith M."/>
            <person name="Roesemann S."/>
            <person name="Alexander J.E."/>
            <person name="Rich S.A."/>
            <person name="Livny J."/>
            <person name="Vlamakis H."/>
            <person name="Clish C."/>
            <person name="Bullock K."/>
            <person name="Deik A."/>
            <person name="Scott J."/>
            <person name="Pierce K.A."/>
            <person name="Xavier R.J."/>
            <person name="Alm E.J."/>
        </authorList>
    </citation>
    <scope>NUCLEOTIDE SEQUENCE [LARGE SCALE GENOMIC DNA]</scope>
    <source>
        <strain evidence="2 3">BIOML-A1</strain>
    </source>
</reference>
<proteinExistence type="predicted"/>
<evidence type="ECO:0000313" key="3">
    <source>
        <dbReference type="Proteomes" id="UP000446657"/>
    </source>
</evidence>
<protein>
    <submittedName>
        <fullName evidence="2">DUF4231 domain-containing protein</fullName>
    </submittedName>
</protein>
<dbReference type="RefSeq" id="WP_155175268.1">
    <property type="nucleotide sequence ID" value="NZ_JADPDS010000055.1"/>
</dbReference>
<name>A0A844KJ31_9FIRM</name>
<keyword evidence="1" id="KW-0472">Membrane</keyword>
<feature type="transmembrane region" description="Helical" evidence="1">
    <location>
        <begin position="69"/>
        <end position="90"/>
    </location>
</feature>
<evidence type="ECO:0000256" key="1">
    <source>
        <dbReference type="SAM" id="Phobius"/>
    </source>
</evidence>
<dbReference type="Proteomes" id="UP000446657">
    <property type="component" value="Unassembled WGS sequence"/>
</dbReference>
<dbReference type="AlphaFoldDB" id="A0A844KJ31"/>
<dbReference type="InterPro" id="IPR025325">
    <property type="entry name" value="DUF4231"/>
</dbReference>
<keyword evidence="1" id="KW-1133">Transmembrane helix</keyword>
<dbReference type="NCBIfam" id="NF033634">
    <property type="entry name" value="SLATT_1"/>
    <property type="match status" value="1"/>
</dbReference>
<dbReference type="EMBL" id="WNAL01000003">
    <property type="protein sequence ID" value="MTR80527.1"/>
    <property type="molecule type" value="Genomic_DNA"/>
</dbReference>
<keyword evidence="1" id="KW-0812">Transmembrane</keyword>
<organism evidence="2 3">
    <name type="scientific">Roseburia faecis</name>
    <dbReference type="NCBI Taxonomy" id="301302"/>
    <lineage>
        <taxon>Bacteria</taxon>
        <taxon>Bacillati</taxon>
        <taxon>Bacillota</taxon>
        <taxon>Clostridia</taxon>
        <taxon>Lachnospirales</taxon>
        <taxon>Lachnospiraceae</taxon>
        <taxon>Roseburia</taxon>
    </lineage>
</organism>
<sequence length="155" mass="18441">MEKFKENEITQYYYPGYMDDYDKIVQSYIKYYHIRAQKCKQFYYAFTIIKIALAASIPVLQMISVVKKYPVILAIVSAAIVVIESFLVMTRSVEKWSLFRNNCNRLLQIQRVNAIKCADSQSLTDEKRVYIQEVESVLDDEARRWYQLTHQQRKT</sequence>